<feature type="non-terminal residue" evidence="1">
    <location>
        <position position="1"/>
    </location>
</feature>
<comment type="caution">
    <text evidence="1">The sequence shown here is derived from an EMBL/GenBank/DDBJ whole genome shotgun (WGS) entry which is preliminary data.</text>
</comment>
<dbReference type="EMBL" id="AUZZ01003326">
    <property type="protein sequence ID" value="EQD57270.1"/>
    <property type="molecule type" value="Genomic_DNA"/>
</dbReference>
<name>T1BTI1_9ZZZZ</name>
<organism evidence="1">
    <name type="scientific">mine drainage metagenome</name>
    <dbReference type="NCBI Taxonomy" id="410659"/>
    <lineage>
        <taxon>unclassified sequences</taxon>
        <taxon>metagenomes</taxon>
        <taxon>ecological metagenomes</taxon>
    </lineage>
</organism>
<evidence type="ECO:0000313" key="1">
    <source>
        <dbReference type="EMBL" id="EQD57270.1"/>
    </source>
</evidence>
<accession>T1BTI1</accession>
<sequence>VPECKGYDVAKKGFRYNKSGKKQKYFCTRCKNWFVVNDGFKGMHFVPKIITRAVHMYCNGMPISKVQNHLQQHDGVKVSDVSILDWVKKYAPILKKVQWDYSRL</sequence>
<reference evidence="1" key="2">
    <citation type="journal article" date="2014" name="ISME J.">
        <title>Microbial stratification in low pH oxic and suboxic macroscopic growths along an acid mine drainage.</title>
        <authorList>
            <person name="Mendez-Garcia C."/>
            <person name="Mesa V."/>
            <person name="Sprenger R.R."/>
            <person name="Richter M."/>
            <person name="Diez M.S."/>
            <person name="Solano J."/>
            <person name="Bargiela R."/>
            <person name="Golyshina O.V."/>
            <person name="Manteca A."/>
            <person name="Ramos J.L."/>
            <person name="Gallego J.R."/>
            <person name="Llorente I."/>
            <person name="Martins Dos Santos V.A."/>
            <person name="Jensen O.N."/>
            <person name="Pelaez A.I."/>
            <person name="Sanchez J."/>
            <person name="Ferrer M."/>
        </authorList>
    </citation>
    <scope>NUCLEOTIDE SEQUENCE</scope>
</reference>
<reference evidence="1" key="1">
    <citation type="submission" date="2013-08" db="EMBL/GenBank/DDBJ databases">
        <authorList>
            <person name="Mendez C."/>
            <person name="Richter M."/>
            <person name="Ferrer M."/>
            <person name="Sanchez J."/>
        </authorList>
    </citation>
    <scope>NUCLEOTIDE SEQUENCE</scope>
</reference>
<protein>
    <submittedName>
        <fullName evidence="1">Integrase catalytic region</fullName>
    </submittedName>
</protein>
<proteinExistence type="predicted"/>
<gene>
    <name evidence="1" type="ORF">B2A_04883</name>
</gene>
<dbReference type="AlphaFoldDB" id="T1BTI1"/>